<dbReference type="Proteomes" id="UP000001024">
    <property type="component" value="Chromosome"/>
</dbReference>
<dbReference type="PANTHER" id="PTHR48078:SF6">
    <property type="entry name" value="L-THREONINE DEHYDRATASE CATABOLIC TDCB"/>
    <property type="match status" value="1"/>
</dbReference>
<organism evidence="5 6">
    <name type="scientific">Thermoplasma acidophilum (strain ATCC 25905 / DSM 1728 / JCM 9062 / NBRC 15155 / AMRC-C165)</name>
    <dbReference type="NCBI Taxonomy" id="273075"/>
    <lineage>
        <taxon>Archaea</taxon>
        <taxon>Methanobacteriati</taxon>
        <taxon>Thermoplasmatota</taxon>
        <taxon>Thermoplasmata</taxon>
        <taxon>Thermoplasmatales</taxon>
        <taxon>Thermoplasmataceae</taxon>
        <taxon>Thermoplasma</taxon>
    </lineage>
</organism>
<dbReference type="InterPro" id="IPR050147">
    <property type="entry name" value="Ser/Thr_Dehydratase"/>
</dbReference>
<dbReference type="SUPFAM" id="SSF53686">
    <property type="entry name" value="Tryptophan synthase beta subunit-like PLP-dependent enzymes"/>
    <property type="match status" value="1"/>
</dbReference>
<dbReference type="EnsemblBacteria" id="CAC11637">
    <property type="protein sequence ID" value="CAC11637"/>
    <property type="gene ID" value="CAC11637"/>
</dbReference>
<dbReference type="AlphaFoldDB" id="Q9HKU8"/>
<dbReference type="GO" id="GO:0006567">
    <property type="term" value="P:L-threonine catabolic process"/>
    <property type="evidence" value="ECO:0007669"/>
    <property type="project" value="TreeGrafter"/>
</dbReference>
<dbReference type="KEGG" id="tac:Ta0495"/>
<feature type="domain" description="Tryptophan synthase beta chain-like PALP" evidence="4">
    <location>
        <begin position="45"/>
        <end position="317"/>
    </location>
</feature>
<dbReference type="eggNOG" id="arCOG01434">
    <property type="taxonomic scope" value="Archaea"/>
</dbReference>
<evidence type="ECO:0000313" key="5">
    <source>
        <dbReference type="EMBL" id="CAC11637.1"/>
    </source>
</evidence>
<protein>
    <submittedName>
        <fullName evidence="5">Threonine synthase related protein</fullName>
    </submittedName>
</protein>
<keyword evidence="6" id="KW-1185">Reference proteome</keyword>
<dbReference type="InParanoid" id="Q9HKU8"/>
<dbReference type="EMBL" id="AL445064">
    <property type="protein sequence ID" value="CAC11637.1"/>
    <property type="molecule type" value="Genomic_DNA"/>
</dbReference>
<dbReference type="SMR" id="Q9HKU8"/>
<evidence type="ECO:0000256" key="3">
    <source>
        <dbReference type="ARBA" id="ARBA00023239"/>
    </source>
</evidence>
<dbReference type="GO" id="GO:0003941">
    <property type="term" value="F:L-serine ammonia-lyase activity"/>
    <property type="evidence" value="ECO:0007669"/>
    <property type="project" value="TreeGrafter"/>
</dbReference>
<evidence type="ECO:0000259" key="4">
    <source>
        <dbReference type="Pfam" id="PF00291"/>
    </source>
</evidence>
<name>Q9HKU8_THEAC</name>
<dbReference type="STRING" id="273075.gene:9571715"/>
<dbReference type="InterPro" id="IPR001926">
    <property type="entry name" value="TrpB-like_PALP"/>
</dbReference>
<evidence type="ECO:0000256" key="2">
    <source>
        <dbReference type="ARBA" id="ARBA00022898"/>
    </source>
</evidence>
<dbReference type="Gene3D" id="3.40.50.1100">
    <property type="match status" value="2"/>
</dbReference>
<keyword evidence="2" id="KW-0663">Pyridoxal phosphate</keyword>
<dbReference type="HOGENOM" id="CLU_028142_4_0_2"/>
<proteinExistence type="predicted"/>
<comment type="cofactor">
    <cofactor evidence="1">
        <name>pyridoxal 5'-phosphate</name>
        <dbReference type="ChEBI" id="CHEBI:597326"/>
    </cofactor>
</comment>
<evidence type="ECO:0000256" key="1">
    <source>
        <dbReference type="ARBA" id="ARBA00001933"/>
    </source>
</evidence>
<keyword evidence="3" id="KW-0456">Lyase</keyword>
<dbReference type="GO" id="GO:0004794">
    <property type="term" value="F:threonine deaminase activity"/>
    <property type="evidence" value="ECO:0007669"/>
    <property type="project" value="TreeGrafter"/>
</dbReference>
<dbReference type="PaxDb" id="273075-Ta0495"/>
<dbReference type="Pfam" id="PF00291">
    <property type="entry name" value="PALP"/>
    <property type="match status" value="1"/>
</dbReference>
<dbReference type="NCBIfam" id="NF005035">
    <property type="entry name" value="PRK06450.1"/>
    <property type="match status" value="1"/>
</dbReference>
<accession>Q9HKU8</accession>
<gene>
    <name evidence="5" type="ordered locus">Ta0495</name>
</gene>
<reference evidence="5 6" key="1">
    <citation type="journal article" date="2000" name="Nature">
        <title>The genome sequence of the thermoacidophilic scavenger Thermoplasma acidophilum.</title>
        <authorList>
            <person name="Ruepp A."/>
            <person name="Graml W."/>
            <person name="Santos-Martinez M.L."/>
            <person name="Koretke K.K."/>
            <person name="Volker C."/>
            <person name="Mewes H.W."/>
            <person name="Frishman D."/>
            <person name="Stocker S."/>
            <person name="Lupas A.N."/>
            <person name="Baumeister W."/>
        </authorList>
    </citation>
    <scope>NUCLEOTIDE SEQUENCE [LARGE SCALE GENOMIC DNA]</scope>
    <source>
        <strain evidence="6">ATCC 25905 / DSM 1728 / JCM 9062 / NBRC 15155 / AMRC-C165</strain>
    </source>
</reference>
<dbReference type="PANTHER" id="PTHR48078">
    <property type="entry name" value="THREONINE DEHYDRATASE, MITOCHONDRIAL-RELATED"/>
    <property type="match status" value="1"/>
</dbReference>
<dbReference type="GO" id="GO:0006565">
    <property type="term" value="P:L-serine catabolic process"/>
    <property type="evidence" value="ECO:0007669"/>
    <property type="project" value="TreeGrafter"/>
</dbReference>
<dbReference type="FunCoup" id="Q9HKU8">
    <property type="interactions" value="61"/>
</dbReference>
<evidence type="ECO:0000313" key="6">
    <source>
        <dbReference type="Proteomes" id="UP000001024"/>
    </source>
</evidence>
<dbReference type="GO" id="GO:0009097">
    <property type="term" value="P:isoleucine biosynthetic process"/>
    <property type="evidence" value="ECO:0007669"/>
    <property type="project" value="TreeGrafter"/>
</dbReference>
<sequence length="334" mass="37083">MVCGKKRVGEELRCKSCGSPFEIRTGFHYRENIEDNFPYIKNMISLGESETPIFHGDDFDLKLDYMLPTFSYKDRGSRILISHIADIRDSYGITRISEDSSGNAGASIAAYGSAAGLAVDIYVPETVAGRKFSQIQAYGANVIKVKGSREDVQSAAERSESFYASHVLRPEFRDGIRTLAYEIYRQYDRMPRNIYIPVSAGTLLLGLYSGLRHLMESGEIAEMPAIVAVQTEAVSPLCAKINGLNYDPDNKLSSIADALVSRKPVLLQKMYQVISEYGRCMTVSDDEIIEARNRLAKKGFLVEYSSATVYAAFRKKPQENSLLVLTGSGLKNDS</sequence>
<dbReference type="InterPro" id="IPR036052">
    <property type="entry name" value="TrpB-like_PALP_sf"/>
</dbReference>